<dbReference type="Proteomes" id="UP001592528">
    <property type="component" value="Unassembled WGS sequence"/>
</dbReference>
<evidence type="ECO:0008006" key="4">
    <source>
        <dbReference type="Google" id="ProtNLM"/>
    </source>
</evidence>
<dbReference type="RefSeq" id="WP_051725277.1">
    <property type="nucleotide sequence ID" value="NZ_JBHEZZ010000015.1"/>
</dbReference>
<feature type="compositionally biased region" description="Basic and acidic residues" evidence="1">
    <location>
        <begin position="133"/>
        <end position="157"/>
    </location>
</feature>
<organism evidence="2 3">
    <name type="scientific">Streptacidiphilus cavernicola</name>
    <dbReference type="NCBI Taxonomy" id="3342716"/>
    <lineage>
        <taxon>Bacteria</taxon>
        <taxon>Bacillati</taxon>
        <taxon>Actinomycetota</taxon>
        <taxon>Actinomycetes</taxon>
        <taxon>Kitasatosporales</taxon>
        <taxon>Streptomycetaceae</taxon>
        <taxon>Streptacidiphilus</taxon>
    </lineage>
</organism>
<evidence type="ECO:0000256" key="1">
    <source>
        <dbReference type="SAM" id="MobiDB-lite"/>
    </source>
</evidence>
<keyword evidence="3" id="KW-1185">Reference proteome</keyword>
<proteinExistence type="predicted"/>
<protein>
    <recommendedName>
        <fullName evidence="4">Helix-turn-helix domain-containing protein</fullName>
    </recommendedName>
</protein>
<evidence type="ECO:0000313" key="3">
    <source>
        <dbReference type="Proteomes" id="UP001592528"/>
    </source>
</evidence>
<reference evidence="2 3" key="1">
    <citation type="submission" date="2024-09" db="EMBL/GenBank/DDBJ databases">
        <authorList>
            <person name="Lee S.D."/>
        </authorList>
    </citation>
    <scope>NUCLEOTIDE SEQUENCE [LARGE SCALE GENOMIC DNA]</scope>
    <source>
        <strain evidence="2 3">N1-5</strain>
    </source>
</reference>
<name>A0ABV6UT46_9ACTN</name>
<accession>A0ABV6UT46</accession>
<sequence>MLIHRSAHTRAFIVLPNALLQDRRLSYTARGLLADLLSRPDGWREDGRQMADSSPQGRTAVYKALRELAGAGYYRVVRVRRADGTFHNESHVYDTPQTGQPPGGRAGESTAPGAVGPESGSAAVDPAGSNPVKDLEKEPSLPERRQRADGEGGREAADPTTTPQESDAAAPAAEGPVRRAAQTLLRALGAEPRLRLGILEAVALAPQVLPWLERGCSERDLRDALLSGLPDRVHSASALLRDRLERKLPPAPAQVTASGPASTPLKECPTCGDPVRQAGNCRTCAGLGPHRVAVGTGAAASRRGAALVRAAMRPASRQPALSGT</sequence>
<comment type="caution">
    <text evidence="2">The sequence shown here is derived from an EMBL/GenBank/DDBJ whole genome shotgun (WGS) entry which is preliminary data.</text>
</comment>
<gene>
    <name evidence="2" type="ORF">ACEZDJ_25320</name>
</gene>
<evidence type="ECO:0000313" key="2">
    <source>
        <dbReference type="EMBL" id="MFC1404618.1"/>
    </source>
</evidence>
<dbReference type="EMBL" id="JBHEZZ010000015">
    <property type="protein sequence ID" value="MFC1404618.1"/>
    <property type="molecule type" value="Genomic_DNA"/>
</dbReference>
<feature type="region of interest" description="Disordered" evidence="1">
    <location>
        <begin position="87"/>
        <end position="175"/>
    </location>
</feature>